<dbReference type="EMBL" id="BAAAPF010000235">
    <property type="protein sequence ID" value="GAA2141658.1"/>
    <property type="molecule type" value="Genomic_DNA"/>
</dbReference>
<feature type="signal peptide" evidence="7">
    <location>
        <begin position="1"/>
        <end position="32"/>
    </location>
</feature>
<dbReference type="InterPro" id="IPR022435">
    <property type="entry name" value="Surface-anchored_actinobac"/>
</dbReference>
<dbReference type="InterPro" id="IPR006128">
    <property type="entry name" value="Lipoprotein_PsaA-like"/>
</dbReference>
<organism evidence="8 9">
    <name type="scientific">Streptomyces synnematoformans</name>
    <dbReference type="NCBI Taxonomy" id="415721"/>
    <lineage>
        <taxon>Bacteria</taxon>
        <taxon>Bacillati</taxon>
        <taxon>Actinomycetota</taxon>
        <taxon>Actinomycetes</taxon>
        <taxon>Kitasatosporales</taxon>
        <taxon>Streptomycetaceae</taxon>
        <taxon>Streptomyces</taxon>
    </lineage>
</organism>
<comment type="caution">
    <text evidence="8">The sequence shown here is derived from an EMBL/GenBank/DDBJ whole genome shotgun (WGS) entry which is preliminary data.</text>
</comment>
<dbReference type="PROSITE" id="PS51257">
    <property type="entry name" value="PROKAR_LIPOPROTEIN"/>
    <property type="match status" value="1"/>
</dbReference>
<keyword evidence="2 5" id="KW-0813">Transport</keyword>
<dbReference type="InterPro" id="IPR006127">
    <property type="entry name" value="ZnuA-like"/>
</dbReference>
<dbReference type="NCBIfam" id="TIGR03769">
    <property type="entry name" value="P_ac_wall_RPT"/>
    <property type="match status" value="1"/>
</dbReference>
<dbReference type="NCBIfam" id="NF038134">
    <property type="entry name" value="choice_anch_M"/>
    <property type="match status" value="1"/>
</dbReference>
<dbReference type="PANTHER" id="PTHR42953:SF1">
    <property type="entry name" value="METAL-BINDING PROTEIN HI_0362-RELATED"/>
    <property type="match status" value="1"/>
</dbReference>
<dbReference type="Proteomes" id="UP001500443">
    <property type="component" value="Unassembled WGS sequence"/>
</dbReference>
<evidence type="ECO:0000256" key="1">
    <source>
        <dbReference type="ARBA" id="ARBA00004196"/>
    </source>
</evidence>
<keyword evidence="3" id="KW-0479">Metal-binding</keyword>
<keyword evidence="4 7" id="KW-0732">Signal</keyword>
<evidence type="ECO:0000256" key="5">
    <source>
        <dbReference type="RuleBase" id="RU003512"/>
    </source>
</evidence>
<feature type="chain" id="PRO_5045940262" description="Anchored repeat ABC transporter, substrate-binding protein" evidence="7">
    <location>
        <begin position="33"/>
        <end position="527"/>
    </location>
</feature>
<evidence type="ECO:0008006" key="10">
    <source>
        <dbReference type="Google" id="ProtNLM"/>
    </source>
</evidence>
<dbReference type="PRINTS" id="PR00690">
    <property type="entry name" value="ADHESNFAMILY"/>
</dbReference>
<evidence type="ECO:0000313" key="9">
    <source>
        <dbReference type="Proteomes" id="UP001500443"/>
    </source>
</evidence>
<reference evidence="8 9" key="1">
    <citation type="journal article" date="2019" name="Int. J. Syst. Evol. Microbiol.">
        <title>The Global Catalogue of Microorganisms (GCM) 10K type strain sequencing project: providing services to taxonomists for standard genome sequencing and annotation.</title>
        <authorList>
            <consortium name="The Broad Institute Genomics Platform"/>
            <consortium name="The Broad Institute Genome Sequencing Center for Infectious Disease"/>
            <person name="Wu L."/>
            <person name="Ma J."/>
        </authorList>
    </citation>
    <scope>NUCLEOTIDE SEQUENCE [LARGE SCALE GENOMIC DNA]</scope>
    <source>
        <strain evidence="8 9">JCM 15481</strain>
    </source>
</reference>
<dbReference type="Pfam" id="PF01297">
    <property type="entry name" value="ZnuA"/>
    <property type="match status" value="2"/>
</dbReference>
<dbReference type="PRINTS" id="PR00691">
    <property type="entry name" value="ADHESINB"/>
</dbReference>
<evidence type="ECO:0000256" key="3">
    <source>
        <dbReference type="ARBA" id="ARBA00022723"/>
    </source>
</evidence>
<dbReference type="InterPro" id="IPR022434">
    <property type="entry name" value="ABC_LPXTG_lipo_actinobac"/>
</dbReference>
<evidence type="ECO:0000256" key="4">
    <source>
        <dbReference type="ARBA" id="ARBA00022729"/>
    </source>
</evidence>
<evidence type="ECO:0000256" key="6">
    <source>
        <dbReference type="SAM" id="MobiDB-lite"/>
    </source>
</evidence>
<protein>
    <recommendedName>
        <fullName evidence="10">Anchored repeat ABC transporter, substrate-binding protein</fullName>
    </recommendedName>
</protein>
<dbReference type="PANTHER" id="PTHR42953">
    <property type="entry name" value="HIGH-AFFINITY ZINC UPTAKE SYSTEM PROTEIN ZNUA-RELATED"/>
    <property type="match status" value="1"/>
</dbReference>
<feature type="region of interest" description="Disordered" evidence="6">
    <location>
        <begin position="67"/>
        <end position="89"/>
    </location>
</feature>
<dbReference type="RefSeq" id="WP_344292811.1">
    <property type="nucleotide sequence ID" value="NZ_BAAAPF010000235.1"/>
</dbReference>
<comment type="similarity">
    <text evidence="5">Belongs to the bacterial solute-binding protein 9 family.</text>
</comment>
<dbReference type="Gene3D" id="3.40.50.1980">
    <property type="entry name" value="Nitrogenase molybdenum iron protein domain"/>
    <property type="match status" value="3"/>
</dbReference>
<keyword evidence="9" id="KW-1185">Reference proteome</keyword>
<evidence type="ECO:0000256" key="7">
    <source>
        <dbReference type="SAM" id="SignalP"/>
    </source>
</evidence>
<gene>
    <name evidence="8" type="ORF">GCM10009802_52230</name>
</gene>
<name>A0ABN2ZFY6_9ACTN</name>
<comment type="subcellular location">
    <subcellularLocation>
        <location evidence="1">Cell envelope</location>
    </subcellularLocation>
</comment>
<dbReference type="InterPro" id="IPR050492">
    <property type="entry name" value="Bact_metal-bind_prot9"/>
</dbReference>
<evidence type="ECO:0000313" key="8">
    <source>
        <dbReference type="EMBL" id="GAA2141658.1"/>
    </source>
</evidence>
<dbReference type="InterPro" id="IPR006129">
    <property type="entry name" value="AdhesinB"/>
</dbReference>
<sequence length="527" mass="57095">MTPRTPYPRGALRTLAATAVLALGLAGCEGHARPDAAAENPDAELKVVTTTEILADLVRQVGGDRVQADSVVPPGGDPHSYEPTPRDAEKVTEADVTFTNHLLLEEHALIKTVDANAREGTPNVSLAEASETYGANVIPLVEDVGLDVLWLGLRVRGDGEARGASRSSDVLLTATGMTGPGELAAYLTESLGKPKKYFDSADGFSAADTTSLPPAAHTHLNWAFTEPGVYELTLEARLRNGGAEPRPVGEGTFTFAVGVDPHTVADKGDTILDEGHTDLTVNIDTGRMSAYTDQRSRGEEQEEIPPDDVVIDVPNRALDEVPEEREFAFLGEPGAQIHQLPQAVLGKHVHGEIDPHLWQDVQNAKAYALLIRDTLKKADPKGARAYDRGARAYETELDRLDAYVREQVGRIPADRRQLITTHDAFGYLADAYGMTVAGFVVPNPAQEPSADDVEKLTRTIDNLDVPAVFMEPNLARRASVLTQVAEDQDVEVCSLYGDSFDEKTRHYTDMMRHNADELRRCLGGPDT</sequence>
<proteinExistence type="inferred from homology"/>
<accession>A0ABN2ZFY6</accession>
<dbReference type="NCBIfam" id="TIGR03772">
    <property type="entry name" value="anch_rpt_subst"/>
    <property type="match status" value="1"/>
</dbReference>
<evidence type="ECO:0000256" key="2">
    <source>
        <dbReference type="ARBA" id="ARBA00022448"/>
    </source>
</evidence>
<dbReference type="SUPFAM" id="SSF53807">
    <property type="entry name" value="Helical backbone' metal receptor"/>
    <property type="match status" value="1"/>
</dbReference>